<evidence type="ECO:0000256" key="15">
    <source>
        <dbReference type="ARBA" id="ARBA00023063"/>
    </source>
</evidence>
<keyword evidence="7" id="KW-0500">Molybdenum</keyword>
<keyword evidence="15" id="KW-0534">Nitrate assimilation</keyword>
<reference evidence="19" key="1">
    <citation type="submission" date="2013-06" db="EMBL/GenBank/DDBJ databases">
        <authorList>
            <person name="Zhao Q."/>
        </authorList>
    </citation>
    <scope>NUCLEOTIDE SEQUENCE</scope>
    <source>
        <strain evidence="19">cv. W1943</strain>
    </source>
</reference>
<dbReference type="GO" id="GO:0008940">
    <property type="term" value="F:nitrate reductase activity"/>
    <property type="evidence" value="ECO:0007669"/>
    <property type="project" value="UniProtKB-ARBA"/>
</dbReference>
<keyword evidence="19" id="KW-1185">Reference proteome</keyword>
<evidence type="ECO:0000256" key="12">
    <source>
        <dbReference type="ARBA" id="ARBA00023002"/>
    </source>
</evidence>
<dbReference type="FunFam" id="3.90.420.10:FF:000003">
    <property type="entry name" value="Nitrate reductase"/>
    <property type="match status" value="1"/>
</dbReference>
<dbReference type="GO" id="GO:0031090">
    <property type="term" value="C:organelle membrane"/>
    <property type="evidence" value="ECO:0007669"/>
    <property type="project" value="UniProtKB-ARBA"/>
</dbReference>
<evidence type="ECO:0000256" key="3">
    <source>
        <dbReference type="ARBA" id="ARBA00001974"/>
    </source>
</evidence>
<dbReference type="GO" id="GO:0020037">
    <property type="term" value="F:heme binding"/>
    <property type="evidence" value="ECO:0007669"/>
    <property type="project" value="TreeGrafter"/>
</dbReference>
<name>A0A0E0QK46_ORYRU</name>
<dbReference type="Gene3D" id="3.40.50.80">
    <property type="entry name" value="Nucleotide-binding domain of ferredoxin-NADP reductase (FNR) module"/>
    <property type="match status" value="1"/>
</dbReference>
<dbReference type="eggNOG" id="KOG0537">
    <property type="taxonomic scope" value="Eukaryota"/>
</dbReference>
<dbReference type="SUPFAM" id="SSF56524">
    <property type="entry name" value="Oxidoreductase molybdopterin-binding domain"/>
    <property type="match status" value="2"/>
</dbReference>
<dbReference type="EnsemblPlants" id="ORUFI08G19760.1">
    <property type="protein sequence ID" value="ORUFI08G19760.1"/>
    <property type="gene ID" value="ORUFI08G19760"/>
</dbReference>
<keyword evidence="9" id="KW-0285">Flavoprotein</keyword>
<dbReference type="HOGENOM" id="CLU_003827_5_4_1"/>
<dbReference type="Pfam" id="PF03404">
    <property type="entry name" value="Mo-co_dimer"/>
    <property type="match status" value="1"/>
</dbReference>
<comment type="subunit">
    <text evidence="6">Homodimer.</text>
</comment>
<dbReference type="InterPro" id="IPR008333">
    <property type="entry name" value="Cbr1-like_FAD-bd_dom"/>
</dbReference>
<evidence type="ECO:0000256" key="4">
    <source>
        <dbReference type="ARBA" id="ARBA00003838"/>
    </source>
</evidence>
<dbReference type="PROSITE" id="PS51384">
    <property type="entry name" value="FAD_FR"/>
    <property type="match status" value="1"/>
</dbReference>
<dbReference type="eggNOG" id="KOG0534">
    <property type="taxonomic scope" value="Eukaryota"/>
</dbReference>
<proteinExistence type="inferred from homology"/>
<evidence type="ECO:0000256" key="10">
    <source>
        <dbReference type="ARBA" id="ARBA00022723"/>
    </source>
</evidence>
<dbReference type="InterPro" id="IPR017927">
    <property type="entry name" value="FAD-bd_FR_type"/>
</dbReference>
<dbReference type="PROSITE" id="PS00559">
    <property type="entry name" value="MOLYBDOPTERIN_EUK"/>
    <property type="match status" value="1"/>
</dbReference>
<dbReference type="InterPro" id="IPR008335">
    <property type="entry name" value="Mopterin_OxRdtase_euk"/>
</dbReference>
<comment type="cofactor">
    <cofactor evidence="3">
        <name>FAD</name>
        <dbReference type="ChEBI" id="CHEBI:57692"/>
    </cofactor>
</comment>
<dbReference type="Pfam" id="PF00174">
    <property type="entry name" value="Oxidored_molyb"/>
    <property type="match status" value="1"/>
</dbReference>
<dbReference type="STRING" id="4529.A0A0E0QK46"/>
<comment type="cofactor">
    <cofactor evidence="1">
        <name>Mo-molybdopterin</name>
        <dbReference type="ChEBI" id="CHEBI:71302"/>
    </cofactor>
</comment>
<dbReference type="PANTHER" id="PTHR19372">
    <property type="entry name" value="SULFITE REDUCTASE"/>
    <property type="match status" value="1"/>
</dbReference>
<keyword evidence="11" id="KW-0274">FAD</keyword>
<dbReference type="OMA" id="KHEHPKF"/>
<comment type="cofactor">
    <cofactor evidence="2">
        <name>heme</name>
        <dbReference type="ChEBI" id="CHEBI:30413"/>
    </cofactor>
</comment>
<dbReference type="PRINTS" id="PR00407">
    <property type="entry name" value="EUMOPTERIN"/>
</dbReference>
<evidence type="ECO:0000256" key="16">
    <source>
        <dbReference type="SAM" id="MobiDB-lite"/>
    </source>
</evidence>
<dbReference type="Pfam" id="PF00970">
    <property type="entry name" value="FAD_binding_6"/>
    <property type="match status" value="1"/>
</dbReference>
<evidence type="ECO:0000256" key="1">
    <source>
        <dbReference type="ARBA" id="ARBA00001924"/>
    </source>
</evidence>
<comment type="similarity">
    <text evidence="5">Belongs to the nitrate reductase family.</text>
</comment>
<dbReference type="AlphaFoldDB" id="A0A0E0QK46"/>
<dbReference type="InterPro" id="IPR039261">
    <property type="entry name" value="FNR_nucleotide-bd"/>
</dbReference>
<evidence type="ECO:0000256" key="14">
    <source>
        <dbReference type="ARBA" id="ARBA00023027"/>
    </source>
</evidence>
<dbReference type="eggNOG" id="KOG0535">
    <property type="taxonomic scope" value="Eukaryota"/>
</dbReference>
<evidence type="ECO:0000256" key="5">
    <source>
        <dbReference type="ARBA" id="ARBA00006253"/>
    </source>
</evidence>
<dbReference type="Gene3D" id="2.40.30.10">
    <property type="entry name" value="Translation factors"/>
    <property type="match status" value="1"/>
</dbReference>
<dbReference type="SUPFAM" id="SSF52343">
    <property type="entry name" value="Ferredoxin reductase-like, C-terminal NADP-linked domain"/>
    <property type="match status" value="1"/>
</dbReference>
<dbReference type="InterPro" id="IPR001709">
    <property type="entry name" value="Flavoprot_Pyr_Nucl_cyt_Rdtase"/>
</dbReference>
<evidence type="ECO:0000313" key="19">
    <source>
        <dbReference type="Proteomes" id="UP000008022"/>
    </source>
</evidence>
<evidence type="ECO:0000256" key="7">
    <source>
        <dbReference type="ARBA" id="ARBA00022505"/>
    </source>
</evidence>
<evidence type="ECO:0000256" key="13">
    <source>
        <dbReference type="ARBA" id="ARBA00023004"/>
    </source>
</evidence>
<feature type="region of interest" description="Disordered" evidence="16">
    <location>
        <begin position="1"/>
        <end position="76"/>
    </location>
</feature>
<dbReference type="PRINTS" id="PR00406">
    <property type="entry name" value="CYTB5RDTASE"/>
</dbReference>
<keyword evidence="12" id="KW-0560">Oxidoreductase</keyword>
<keyword evidence="8" id="KW-0349">Heme</keyword>
<protein>
    <recommendedName>
        <fullName evidence="17">FAD-binding FR-type domain-containing protein</fullName>
    </recommendedName>
</protein>
<dbReference type="GO" id="GO:0006790">
    <property type="term" value="P:sulfur compound metabolic process"/>
    <property type="evidence" value="ECO:0007669"/>
    <property type="project" value="TreeGrafter"/>
</dbReference>
<evidence type="ECO:0000256" key="11">
    <source>
        <dbReference type="ARBA" id="ARBA00022827"/>
    </source>
</evidence>
<dbReference type="PRINTS" id="PR00371">
    <property type="entry name" value="FPNCR"/>
</dbReference>
<evidence type="ECO:0000256" key="2">
    <source>
        <dbReference type="ARBA" id="ARBA00001971"/>
    </source>
</evidence>
<evidence type="ECO:0000256" key="9">
    <source>
        <dbReference type="ARBA" id="ARBA00022630"/>
    </source>
</evidence>
<evidence type="ECO:0000256" key="6">
    <source>
        <dbReference type="ARBA" id="ARBA00011738"/>
    </source>
</evidence>
<reference evidence="18" key="2">
    <citation type="submission" date="2015-06" db="UniProtKB">
        <authorList>
            <consortium name="EnsemblPlants"/>
        </authorList>
    </citation>
    <scope>IDENTIFICATION</scope>
</reference>
<dbReference type="GO" id="GO:0030151">
    <property type="term" value="F:molybdenum ion binding"/>
    <property type="evidence" value="ECO:0007669"/>
    <property type="project" value="InterPro"/>
</dbReference>
<dbReference type="FunFam" id="3.40.50.80:FF:000025">
    <property type="entry name" value="Nitrate reductase [NADH]"/>
    <property type="match status" value="1"/>
</dbReference>
<organism evidence="18 19">
    <name type="scientific">Oryza rufipogon</name>
    <name type="common">Brownbeard rice</name>
    <name type="synonym">Asian wild rice</name>
    <dbReference type="NCBI Taxonomy" id="4529"/>
    <lineage>
        <taxon>Eukaryota</taxon>
        <taxon>Viridiplantae</taxon>
        <taxon>Streptophyta</taxon>
        <taxon>Embryophyta</taxon>
        <taxon>Tracheophyta</taxon>
        <taxon>Spermatophyta</taxon>
        <taxon>Magnoliopsida</taxon>
        <taxon>Liliopsida</taxon>
        <taxon>Poales</taxon>
        <taxon>Poaceae</taxon>
        <taxon>BOP clade</taxon>
        <taxon>Oryzoideae</taxon>
        <taxon>Oryzeae</taxon>
        <taxon>Oryzinae</taxon>
        <taxon>Oryza</taxon>
    </lineage>
</organism>
<evidence type="ECO:0000313" key="18">
    <source>
        <dbReference type="EnsemblPlants" id="ORUFI08G19760.1"/>
    </source>
</evidence>
<dbReference type="FunFam" id="2.40.30.10:FF:000021">
    <property type="entry name" value="NADH-cytochrome b5 reductase"/>
    <property type="match status" value="1"/>
</dbReference>
<dbReference type="Pfam" id="PF00175">
    <property type="entry name" value="NAD_binding_1"/>
    <property type="match status" value="1"/>
</dbReference>
<keyword evidence="14" id="KW-0520">NAD</keyword>
<accession>A0A0E0QK46</accession>
<dbReference type="InterPro" id="IPR017938">
    <property type="entry name" value="Riboflavin_synthase-like_b-brl"/>
</dbReference>
<evidence type="ECO:0000259" key="17">
    <source>
        <dbReference type="PROSITE" id="PS51384"/>
    </source>
</evidence>
<evidence type="ECO:0000256" key="8">
    <source>
        <dbReference type="ARBA" id="ARBA00022617"/>
    </source>
</evidence>
<dbReference type="Proteomes" id="UP000008022">
    <property type="component" value="Unassembled WGS sequence"/>
</dbReference>
<dbReference type="Gene3D" id="2.60.40.650">
    <property type="match status" value="1"/>
</dbReference>
<dbReference type="Gramene" id="ORUFI08G19760.1">
    <property type="protein sequence ID" value="ORUFI08G19760.1"/>
    <property type="gene ID" value="ORUFI08G19760"/>
</dbReference>
<keyword evidence="10" id="KW-0479">Metal-binding</keyword>
<dbReference type="InterPro" id="IPR000572">
    <property type="entry name" value="OxRdtase_Mopterin-bd_dom"/>
</dbReference>
<dbReference type="InterPro" id="IPR001433">
    <property type="entry name" value="OxRdtase_FAD/NAD-bd"/>
</dbReference>
<dbReference type="SUPFAM" id="SSF63380">
    <property type="entry name" value="Riboflavin synthase domain-like"/>
    <property type="match status" value="1"/>
</dbReference>
<dbReference type="InterPro" id="IPR036374">
    <property type="entry name" value="OxRdtase_Mopterin-bd_sf"/>
</dbReference>
<dbReference type="Gene3D" id="3.90.420.10">
    <property type="entry name" value="Oxidoreductase, molybdopterin-binding domain"/>
    <property type="match status" value="2"/>
</dbReference>
<dbReference type="GO" id="GO:0042128">
    <property type="term" value="P:nitrate assimilation"/>
    <property type="evidence" value="ECO:0007669"/>
    <property type="project" value="UniProtKB-KW"/>
</dbReference>
<dbReference type="GO" id="GO:0043546">
    <property type="term" value="F:molybdopterin cofactor binding"/>
    <property type="evidence" value="ECO:0007669"/>
    <property type="project" value="InterPro"/>
</dbReference>
<feature type="domain" description="FAD-binding FR-type" evidence="17">
    <location>
        <begin position="463"/>
        <end position="575"/>
    </location>
</feature>
<sequence>MAASVQPRQFGHLEPGSAPVRGAASSNGAKAYPPANGIPRRADSPVRGCGFPPLVSPPPRKPPSDGSDDEEEEQEDWRELYGSHLQLEVEPPHPLNCEPPLARLMHHGFITPAALHYVRNHGAVPRGDWSTWTVDVTGLVKRPMRLTMDELVNGFPAVEIPVTLVCAGNRRKEQNMVQQTVGFNWGAAGVSTSVWRGARLRDVLRRCGIMPSKGGALNVCFEGAEDLPGGGGSKYGTSITRQWALDPSRDIMLAYMQNGEPLLPDHGFPVRAIIPGCIGGRMVKWVKRIIVTTAESDNYYHYKDNRWVKRIIVTTAESDNYYHYKDNRVLPSHVDAELANADAWWYKPEYIINELNVNSVITTPGHDEILPINGITTQRGYTMKGYAYSAYGLHILAKVLEFDAIHSDKAKALLDTYRIGELITTGAGYSSDNSVHGASNLSQLAPIREAIKAPAPVALSSPRDKVPCQLVDKKELSRDVRLFRFALPSSDQVLGLPVGKHIFVCASIEGKLCMRAYTPTSMVDEVGHFDLLIKVYFKNEHPKFPDGGLMTQYLDSLPVGAYIDVKGPLGHGPLGHVEYTGRGEFVINGKPRNARQLAMIAGGSGITPMYQVIQSVLRDQPEDTTEMHLVYANRTEDDILLRDELDRWAAEYPDRLKVWYVIDQVKRPEEGWKYGVGFVTEEVLREHVPEGGDDTLALACGPPPMIKFAVSPNLEKMKYDMANSFIVF</sequence>
<dbReference type="InterPro" id="IPR022407">
    <property type="entry name" value="OxRdtase_Mopterin_BS"/>
</dbReference>
<comment type="function">
    <text evidence="4">Nitrate reductase is a key enzyme involved in the first step of nitrate assimilation in plants, fungi and bacteria.</text>
</comment>
<dbReference type="CDD" id="cd06183">
    <property type="entry name" value="cyt_b5_reduct_like"/>
    <property type="match status" value="1"/>
</dbReference>
<dbReference type="InterPro" id="IPR005066">
    <property type="entry name" value="MoCF_OxRdtse_dimer"/>
</dbReference>
<feature type="compositionally biased region" description="Acidic residues" evidence="16">
    <location>
        <begin position="66"/>
        <end position="76"/>
    </location>
</feature>
<keyword evidence="13" id="KW-0408">Iron</keyword>
<dbReference type="PANTHER" id="PTHR19372:SF16">
    <property type="entry name" value="NITRATE REDUCTASE"/>
    <property type="match status" value="1"/>
</dbReference>
<dbReference type="GO" id="GO:0008482">
    <property type="term" value="F:sulfite oxidase activity"/>
    <property type="evidence" value="ECO:0007669"/>
    <property type="project" value="TreeGrafter"/>
</dbReference>